<sequence>MAHYICALGVARFLSCSHWVLQALRLKLFSNKEHMRFSLSVIDRMTSENAAAVIAERVTHNKGNPLFMNSLTATPPYMNHYMCTQHMQVVEQKQSMEGLLRALIETLQYFSQTSPTPTFDSMHNGHVTNNNEKMSKSLGNFFNIGQIT</sequence>
<keyword evidence="1" id="KW-0436">Ligase</keyword>
<dbReference type="SUPFAM" id="SSF52374">
    <property type="entry name" value="Nucleotidylyl transferase"/>
    <property type="match status" value="1"/>
</dbReference>
<evidence type="ECO:0000313" key="2">
    <source>
        <dbReference type="Proteomes" id="UP000634136"/>
    </source>
</evidence>
<organism evidence="1 2">
    <name type="scientific">Senna tora</name>
    <dbReference type="NCBI Taxonomy" id="362788"/>
    <lineage>
        <taxon>Eukaryota</taxon>
        <taxon>Viridiplantae</taxon>
        <taxon>Streptophyta</taxon>
        <taxon>Embryophyta</taxon>
        <taxon>Tracheophyta</taxon>
        <taxon>Spermatophyta</taxon>
        <taxon>Magnoliopsida</taxon>
        <taxon>eudicotyledons</taxon>
        <taxon>Gunneridae</taxon>
        <taxon>Pentapetalae</taxon>
        <taxon>rosids</taxon>
        <taxon>fabids</taxon>
        <taxon>Fabales</taxon>
        <taxon>Fabaceae</taxon>
        <taxon>Caesalpinioideae</taxon>
        <taxon>Cassia clade</taxon>
        <taxon>Senna</taxon>
    </lineage>
</organism>
<reference evidence="1" key="1">
    <citation type="submission" date="2020-09" db="EMBL/GenBank/DDBJ databases">
        <title>Genome-Enabled Discovery of Anthraquinone Biosynthesis in Senna tora.</title>
        <authorList>
            <person name="Kang S.-H."/>
            <person name="Pandey R.P."/>
            <person name="Lee C.-M."/>
            <person name="Sim J.-S."/>
            <person name="Jeong J.-T."/>
            <person name="Choi B.-S."/>
            <person name="Jung M."/>
            <person name="Ginzburg D."/>
            <person name="Zhao K."/>
            <person name="Won S.Y."/>
            <person name="Oh T.-J."/>
            <person name="Yu Y."/>
            <person name="Kim N.-H."/>
            <person name="Lee O.R."/>
            <person name="Lee T.-H."/>
            <person name="Bashyal P."/>
            <person name="Kim T.-S."/>
            <person name="Lee W.-H."/>
            <person name="Kawkins C."/>
            <person name="Kim C.-K."/>
            <person name="Kim J.S."/>
            <person name="Ahn B.O."/>
            <person name="Rhee S.Y."/>
            <person name="Sohng J.K."/>
        </authorList>
    </citation>
    <scope>NUCLEOTIDE SEQUENCE</scope>
    <source>
        <tissue evidence="1">Leaf</tissue>
    </source>
</reference>
<dbReference type="EMBL" id="JAAIUW010000002">
    <property type="protein sequence ID" value="KAF7842418.1"/>
    <property type="molecule type" value="Genomic_DNA"/>
</dbReference>
<dbReference type="Proteomes" id="UP000634136">
    <property type="component" value="Unassembled WGS sequence"/>
</dbReference>
<dbReference type="AlphaFoldDB" id="A0A834XDC2"/>
<comment type="caution">
    <text evidence="1">The sequence shown here is derived from an EMBL/GenBank/DDBJ whole genome shotgun (WGS) entry which is preliminary data.</text>
</comment>
<dbReference type="InterPro" id="IPR014729">
    <property type="entry name" value="Rossmann-like_a/b/a_fold"/>
</dbReference>
<gene>
    <name evidence="1" type="ORF">G2W53_004716</name>
</gene>
<evidence type="ECO:0000313" key="1">
    <source>
        <dbReference type="EMBL" id="KAF7842418.1"/>
    </source>
</evidence>
<name>A0A834XDC2_9FABA</name>
<accession>A0A834XDC2</accession>
<keyword evidence="2" id="KW-1185">Reference proteome</keyword>
<dbReference type="Gene3D" id="3.40.50.620">
    <property type="entry name" value="HUPs"/>
    <property type="match status" value="1"/>
</dbReference>
<dbReference type="GO" id="GO:0016874">
    <property type="term" value="F:ligase activity"/>
    <property type="evidence" value="ECO:0007669"/>
    <property type="project" value="UniProtKB-KW"/>
</dbReference>
<protein>
    <submittedName>
        <fullName evidence="1">Cysteine--tRNA ligase 2, cytoplasmic-like</fullName>
    </submittedName>
</protein>
<proteinExistence type="predicted"/>